<evidence type="ECO:0000259" key="3">
    <source>
        <dbReference type="Pfam" id="PF12804"/>
    </source>
</evidence>
<evidence type="ECO:0000313" key="5">
    <source>
        <dbReference type="Proteomes" id="UP000661649"/>
    </source>
</evidence>
<dbReference type="EMBL" id="JACRTP010000004">
    <property type="protein sequence ID" value="MBC8628962.1"/>
    <property type="molecule type" value="Genomic_DNA"/>
</dbReference>
<reference evidence="4 5" key="1">
    <citation type="submission" date="2020-08" db="EMBL/GenBank/DDBJ databases">
        <title>Genome public.</title>
        <authorList>
            <person name="Liu C."/>
            <person name="Sun Q."/>
        </authorList>
    </citation>
    <scope>NUCLEOTIDE SEQUENCE [LARGE SCALE GENOMIC DNA]</scope>
    <source>
        <strain evidence="4 5">3_YM_SP_D4_24.mj</strain>
    </source>
</reference>
<sequence>MAYKVENAVIMAAGLSSRFAPLSYEKPKALITVKGEVLIERQIRQLKEAGIHDIAIVTGYKKEKFEYLKEKCQVTLIENPEYATRNNNGSIYSAREWIRNTYVCSADNYFPENPFESEVEGSYYSVLYADGKTNEWCVTEDETGRITSVKVGGRDSWYMMGHTFWAEPFSKRFLEILEAEYNKPKTRNKLWEDIYIEHIEELSMKTRKYNQDEIYEFDSLDELREFDENYKTNSGSEILKKISDELQIKEEEIYHLVPAKDENGLVTGVKFEIQGKQFEYDYQLQKLIHGGKIDE</sequence>
<accession>A0ABR7PC07</accession>
<dbReference type="PANTHER" id="PTHR43584:SF5">
    <property type="entry name" value="PROTEIN LICC"/>
    <property type="match status" value="1"/>
</dbReference>
<keyword evidence="1 4" id="KW-0808">Transferase</keyword>
<dbReference type="Proteomes" id="UP000661649">
    <property type="component" value="Unassembled WGS sequence"/>
</dbReference>
<dbReference type="InterPro" id="IPR025877">
    <property type="entry name" value="MobA-like_NTP_Trfase"/>
</dbReference>
<organism evidence="4 5">
    <name type="scientific">Blautia stercoris</name>
    <dbReference type="NCBI Taxonomy" id="871664"/>
    <lineage>
        <taxon>Bacteria</taxon>
        <taxon>Bacillati</taxon>
        <taxon>Bacillota</taxon>
        <taxon>Clostridia</taxon>
        <taxon>Lachnospirales</taxon>
        <taxon>Lachnospiraceae</taxon>
        <taxon>Blautia</taxon>
    </lineage>
</organism>
<dbReference type="Pfam" id="PF12804">
    <property type="entry name" value="NTP_transf_3"/>
    <property type="match status" value="1"/>
</dbReference>
<proteinExistence type="predicted"/>
<dbReference type="GO" id="GO:0016740">
    <property type="term" value="F:transferase activity"/>
    <property type="evidence" value="ECO:0007669"/>
    <property type="project" value="UniProtKB-KW"/>
</dbReference>
<keyword evidence="5" id="KW-1185">Reference proteome</keyword>
<keyword evidence="2" id="KW-0548">Nucleotidyltransferase</keyword>
<dbReference type="InterPro" id="IPR050065">
    <property type="entry name" value="GlmU-like"/>
</dbReference>
<dbReference type="InterPro" id="IPR029044">
    <property type="entry name" value="Nucleotide-diphossugar_trans"/>
</dbReference>
<dbReference type="RefSeq" id="WP_187558770.1">
    <property type="nucleotide sequence ID" value="NZ_JACRTP010000004.1"/>
</dbReference>
<dbReference type="Gene3D" id="3.90.550.10">
    <property type="entry name" value="Spore Coat Polysaccharide Biosynthesis Protein SpsA, Chain A"/>
    <property type="match status" value="1"/>
</dbReference>
<evidence type="ECO:0000313" key="4">
    <source>
        <dbReference type="EMBL" id="MBC8628962.1"/>
    </source>
</evidence>
<name>A0ABR7PC07_9FIRM</name>
<evidence type="ECO:0000256" key="2">
    <source>
        <dbReference type="ARBA" id="ARBA00022695"/>
    </source>
</evidence>
<protein>
    <submittedName>
        <fullName evidence="4">NTP transferase domain-containing protein</fullName>
    </submittedName>
</protein>
<gene>
    <name evidence="4" type="ORF">H8712_10130</name>
</gene>
<dbReference type="SUPFAM" id="SSF53448">
    <property type="entry name" value="Nucleotide-diphospho-sugar transferases"/>
    <property type="match status" value="1"/>
</dbReference>
<comment type="caution">
    <text evidence="4">The sequence shown here is derived from an EMBL/GenBank/DDBJ whole genome shotgun (WGS) entry which is preliminary data.</text>
</comment>
<dbReference type="CDD" id="cd02523">
    <property type="entry name" value="PC_cytidylyltransferase"/>
    <property type="match status" value="1"/>
</dbReference>
<dbReference type="PANTHER" id="PTHR43584">
    <property type="entry name" value="NUCLEOTIDYL TRANSFERASE"/>
    <property type="match status" value="1"/>
</dbReference>
<feature type="domain" description="MobA-like NTP transferase" evidence="3">
    <location>
        <begin position="8"/>
        <end position="107"/>
    </location>
</feature>
<evidence type="ECO:0000256" key="1">
    <source>
        <dbReference type="ARBA" id="ARBA00022679"/>
    </source>
</evidence>